<protein>
    <submittedName>
        <fullName evidence="3">GHKL domain-containing protein</fullName>
    </submittedName>
</protein>
<dbReference type="CDD" id="cd16935">
    <property type="entry name" value="HATPase_AgrC-ComD-like"/>
    <property type="match status" value="1"/>
</dbReference>
<dbReference type="EMBL" id="JBBMEX010000014">
    <property type="protein sequence ID" value="MEQ2558653.1"/>
    <property type="molecule type" value="Genomic_DNA"/>
</dbReference>
<evidence type="ECO:0000313" key="4">
    <source>
        <dbReference type="Proteomes" id="UP001454489"/>
    </source>
</evidence>
<organism evidence="3 4">
    <name type="scientific">Maccoyibacter intestinihominis</name>
    <dbReference type="NCBI Taxonomy" id="3133499"/>
    <lineage>
        <taxon>Bacteria</taxon>
        <taxon>Bacillati</taxon>
        <taxon>Bacillota</taxon>
        <taxon>Clostridia</taxon>
        <taxon>Lachnospirales</taxon>
        <taxon>Lachnospiraceae</taxon>
        <taxon>Maccoyibacter</taxon>
    </lineage>
</organism>
<feature type="domain" description="Sensor histidine kinase NatK-like C-terminal" evidence="2">
    <location>
        <begin position="320"/>
        <end position="421"/>
    </location>
</feature>
<evidence type="ECO:0000259" key="2">
    <source>
        <dbReference type="Pfam" id="PF14501"/>
    </source>
</evidence>
<keyword evidence="1" id="KW-0812">Transmembrane</keyword>
<dbReference type="PANTHER" id="PTHR40448">
    <property type="entry name" value="TWO-COMPONENT SENSOR HISTIDINE KINASE"/>
    <property type="match status" value="1"/>
</dbReference>
<proteinExistence type="predicted"/>
<dbReference type="PANTHER" id="PTHR40448:SF1">
    <property type="entry name" value="TWO-COMPONENT SENSOR HISTIDINE KINASE"/>
    <property type="match status" value="1"/>
</dbReference>
<feature type="transmembrane region" description="Helical" evidence="1">
    <location>
        <begin position="180"/>
        <end position="205"/>
    </location>
</feature>
<evidence type="ECO:0000256" key="1">
    <source>
        <dbReference type="SAM" id="Phobius"/>
    </source>
</evidence>
<feature type="transmembrane region" description="Helical" evidence="1">
    <location>
        <begin position="6"/>
        <end position="25"/>
    </location>
</feature>
<dbReference type="RefSeq" id="WP_353531415.1">
    <property type="nucleotide sequence ID" value="NZ_JBBMEX010000014.1"/>
</dbReference>
<dbReference type="InterPro" id="IPR032834">
    <property type="entry name" value="NatK-like_C"/>
</dbReference>
<feature type="transmembrane region" description="Helical" evidence="1">
    <location>
        <begin position="32"/>
        <end position="49"/>
    </location>
</feature>
<sequence length="424" mass="49484">MEQLDYLLGYAGVFLWAFGICQVKATRDKKRWLLSGILCVGVVLITFLYPKNTILYWVRLLLIFLTFVFFVEERWKRKVILFLFSLGFIDIVATPIRTVMVIIEFIRKEDLNRTFGTVFETLCILGLICYIKKHDKIAEWLRELPTHYYFVGFLCSFMATGVSSCAELEMADKNFNERIIVGILMMVTVELLYIMCIGAAVIATFCKNYKEENLLKDDYLRLSKQHYKTLLKNTQEIRSLRHDMQSHVNAMSYFSKEKDWDKLQTYIEEVNENAQKVRPYTVNVNHGFINAILEDSLSKEPEIAFSCDGKIPADIQIDDYDLCTIFSNLIRNAIEACNRLPEDAKKWIHLDLYMLQDNLYIRMENPVMSEVNVQKLEGSTSKEDKKNHGFGIYNLKNAVEKYQGEVSFDCEDQKFIAEIVLWNV</sequence>
<comment type="caution">
    <text evidence="3">The sequence shown here is derived from an EMBL/GenBank/DDBJ whole genome shotgun (WGS) entry which is preliminary data.</text>
</comment>
<accession>A0ABV1HGJ9</accession>
<keyword evidence="1" id="KW-1133">Transmembrane helix</keyword>
<dbReference type="Proteomes" id="UP001454489">
    <property type="component" value="Unassembled WGS sequence"/>
</dbReference>
<dbReference type="SUPFAM" id="SSF55874">
    <property type="entry name" value="ATPase domain of HSP90 chaperone/DNA topoisomerase II/histidine kinase"/>
    <property type="match status" value="1"/>
</dbReference>
<keyword evidence="1" id="KW-0472">Membrane</keyword>
<feature type="transmembrane region" description="Helical" evidence="1">
    <location>
        <begin position="79"/>
        <end position="103"/>
    </location>
</feature>
<dbReference type="Gene3D" id="3.30.565.10">
    <property type="entry name" value="Histidine kinase-like ATPase, C-terminal domain"/>
    <property type="match status" value="1"/>
</dbReference>
<gene>
    <name evidence="3" type="ORF">WMO43_12350</name>
</gene>
<evidence type="ECO:0000313" key="3">
    <source>
        <dbReference type="EMBL" id="MEQ2558653.1"/>
    </source>
</evidence>
<reference evidence="3 4" key="1">
    <citation type="submission" date="2024-03" db="EMBL/GenBank/DDBJ databases">
        <title>Human intestinal bacterial collection.</title>
        <authorList>
            <person name="Pauvert C."/>
            <person name="Hitch T.C.A."/>
            <person name="Clavel T."/>
        </authorList>
    </citation>
    <scope>NUCLEOTIDE SEQUENCE [LARGE SCALE GENOMIC DNA]</scope>
    <source>
        <strain evidence="3 4">CLA-AA-H185</strain>
    </source>
</reference>
<keyword evidence="4" id="KW-1185">Reference proteome</keyword>
<name>A0ABV1HGJ9_9FIRM</name>
<dbReference type="InterPro" id="IPR036890">
    <property type="entry name" value="HATPase_C_sf"/>
</dbReference>
<dbReference type="Pfam" id="PF14501">
    <property type="entry name" value="HATPase_c_5"/>
    <property type="match status" value="1"/>
</dbReference>
<feature type="transmembrane region" description="Helical" evidence="1">
    <location>
        <begin position="148"/>
        <end position="168"/>
    </location>
</feature>
<feature type="transmembrane region" description="Helical" evidence="1">
    <location>
        <begin position="55"/>
        <end position="72"/>
    </location>
</feature>